<sequence length="357" mass="37951">MLRAAAHELEMRASGAASRAWHRLVSEMPLLVPKTLAATTAWFLASLVADHAEPFFAPIAAVVALNAPLGHRGVNAFRVVIGIVIGILVGTAAFHIVGGGYGTLTLATFAAMAIATMLVGARAAIGQSASGAILTVVAARSDVGSNHLEDALIGAGVALVFSQFLFSPEPVRLLRRVESTTLHEMSIGLALTADAFERAADRPRLLQRALDALHSVRMRLAELEEASAASDATARHSPIWRFLRRGRLATAREDAERLDMLGASCLMLARMLPSVTLDERRRLAPRLRDLADALAELAEAPDASDARARAAERVLAITRAANGIDPMMDPYDAAARVAVRTIADDLIAFAQIAPKRS</sequence>
<keyword evidence="8" id="KW-1185">Reference proteome</keyword>
<keyword evidence="3 5" id="KW-1133">Transmembrane helix</keyword>
<name>A0A0F6YML5_9BACT</name>
<dbReference type="Pfam" id="PF13515">
    <property type="entry name" value="FUSC_2"/>
    <property type="match status" value="1"/>
</dbReference>
<evidence type="ECO:0000256" key="5">
    <source>
        <dbReference type="SAM" id="Phobius"/>
    </source>
</evidence>
<feature type="transmembrane region" description="Helical" evidence="5">
    <location>
        <begin position="76"/>
        <end position="97"/>
    </location>
</feature>
<evidence type="ECO:0000259" key="6">
    <source>
        <dbReference type="Pfam" id="PF13515"/>
    </source>
</evidence>
<keyword evidence="2 5" id="KW-0812">Transmembrane</keyword>
<evidence type="ECO:0000256" key="1">
    <source>
        <dbReference type="ARBA" id="ARBA00004141"/>
    </source>
</evidence>
<feature type="transmembrane region" description="Helical" evidence="5">
    <location>
        <begin position="104"/>
        <end position="125"/>
    </location>
</feature>
<evidence type="ECO:0000256" key="3">
    <source>
        <dbReference type="ARBA" id="ARBA00022989"/>
    </source>
</evidence>
<keyword evidence="4 5" id="KW-0472">Membrane</keyword>
<gene>
    <name evidence="7" type="ORF">DB32_006559</name>
</gene>
<evidence type="ECO:0000256" key="4">
    <source>
        <dbReference type="ARBA" id="ARBA00023136"/>
    </source>
</evidence>
<evidence type="ECO:0000313" key="8">
    <source>
        <dbReference type="Proteomes" id="UP000034883"/>
    </source>
</evidence>
<protein>
    <recommendedName>
        <fullName evidence="6">Integral membrane bound transporter domain-containing protein</fullName>
    </recommendedName>
</protein>
<dbReference type="EMBL" id="CP011125">
    <property type="protein sequence ID" value="AKF09410.1"/>
    <property type="molecule type" value="Genomic_DNA"/>
</dbReference>
<feature type="domain" description="Integral membrane bound transporter" evidence="6">
    <location>
        <begin position="41"/>
        <end position="161"/>
    </location>
</feature>
<dbReference type="InterPro" id="IPR049453">
    <property type="entry name" value="Memb_transporter_dom"/>
</dbReference>
<dbReference type="KEGG" id="samy:DB32_006559"/>
<dbReference type="GO" id="GO:0016020">
    <property type="term" value="C:membrane"/>
    <property type="evidence" value="ECO:0007669"/>
    <property type="project" value="UniProtKB-SubCell"/>
</dbReference>
<evidence type="ECO:0000256" key="2">
    <source>
        <dbReference type="ARBA" id="ARBA00022692"/>
    </source>
</evidence>
<reference evidence="7 8" key="1">
    <citation type="submission" date="2015-03" db="EMBL/GenBank/DDBJ databases">
        <title>Genome assembly of Sandaracinus amylolyticus DSM 53668.</title>
        <authorList>
            <person name="Sharma G."/>
            <person name="Subramanian S."/>
        </authorList>
    </citation>
    <scope>NUCLEOTIDE SEQUENCE [LARGE SCALE GENOMIC DNA]</scope>
    <source>
        <strain evidence="7 8">DSM 53668</strain>
    </source>
</reference>
<dbReference type="AlphaFoldDB" id="A0A0F6YML5"/>
<accession>A0A0F6YML5</accession>
<dbReference type="STRING" id="927083.DB32_006559"/>
<proteinExistence type="predicted"/>
<evidence type="ECO:0000313" key="7">
    <source>
        <dbReference type="EMBL" id="AKF09410.1"/>
    </source>
</evidence>
<dbReference type="Proteomes" id="UP000034883">
    <property type="component" value="Chromosome"/>
</dbReference>
<organism evidence="7 8">
    <name type="scientific">Sandaracinus amylolyticus</name>
    <dbReference type="NCBI Taxonomy" id="927083"/>
    <lineage>
        <taxon>Bacteria</taxon>
        <taxon>Pseudomonadati</taxon>
        <taxon>Myxococcota</taxon>
        <taxon>Polyangia</taxon>
        <taxon>Polyangiales</taxon>
        <taxon>Sandaracinaceae</taxon>
        <taxon>Sandaracinus</taxon>
    </lineage>
</organism>
<comment type="subcellular location">
    <subcellularLocation>
        <location evidence="1">Membrane</location>
        <topology evidence="1">Multi-pass membrane protein</topology>
    </subcellularLocation>
</comment>